<reference evidence="1 2" key="1">
    <citation type="submission" date="2020-04" db="EMBL/GenBank/DDBJ databases">
        <title>Molecular characterization of pseudomonads from Agaricus bisporus reveal novel blotch 2 pathogens in Western Europe.</title>
        <authorList>
            <person name="Taparia T."/>
            <person name="Krijger M."/>
            <person name="Haynes E."/>
            <person name="Elpinstone J.G."/>
            <person name="Noble R."/>
            <person name="Van Der Wolf J."/>
        </authorList>
    </citation>
    <scope>NUCLEOTIDE SEQUENCE [LARGE SCALE GENOMIC DNA]</scope>
    <source>
        <strain evidence="1 2">H7001</strain>
    </source>
</reference>
<proteinExistence type="predicted"/>
<accession>A0A7Y7XA37</accession>
<dbReference type="AlphaFoldDB" id="A0A7Y7XA37"/>
<name>A0A7Y7XA37_9PSED</name>
<dbReference type="RefSeq" id="WP_177101122.1">
    <property type="nucleotide sequence ID" value="NZ_JACAQB010000004.1"/>
</dbReference>
<dbReference type="Proteomes" id="UP000539985">
    <property type="component" value="Unassembled WGS sequence"/>
</dbReference>
<sequence>MPEHSSRIPFTLSYSGPLLMPFRQTLAAARVRFSVLCLCMCLPWFAQAANGMHVYSGTLGKMPIVVELNWSNPAEAQGRYFYQKYRTDLPIYGTLQGQDLELTEDPDDKRVKESPSWHLSPTGKNGWQGLWKGAEGKVLPIELTESDIPAPVDTAEPGWQAIYQKSVYEYVRLQGLPLKAGKVETVMGHRLQWWTEPVSKISMFEITSGYSAEPRQRINRQLRASLWKGVAEYNGCLLGSRRQDAYYVQTVTPRLLSPGIVSVSILSSYYCGGGRPDFGDAPLNFDTKSGKLLTLEDVLWVGQGKPLRHDDNDDAVSALAYYDYREKQLAPWLVKQFKAIAPQAMKKAANEDDCDFSDPDIWKYAYWYLTPKGIYFGPPADHAPLICTLPNWSVIPYAQIKKLGDVNVQLPN</sequence>
<comment type="caution">
    <text evidence="1">The sequence shown here is derived from an EMBL/GenBank/DDBJ whole genome shotgun (WGS) entry which is preliminary data.</text>
</comment>
<evidence type="ECO:0000313" key="1">
    <source>
        <dbReference type="EMBL" id="NWB95811.1"/>
    </source>
</evidence>
<organism evidence="1 2">
    <name type="scientific">Pseudomonas gingeri</name>
    <dbReference type="NCBI Taxonomy" id="117681"/>
    <lineage>
        <taxon>Bacteria</taxon>
        <taxon>Pseudomonadati</taxon>
        <taxon>Pseudomonadota</taxon>
        <taxon>Gammaproteobacteria</taxon>
        <taxon>Pseudomonadales</taxon>
        <taxon>Pseudomonadaceae</taxon>
        <taxon>Pseudomonas</taxon>
    </lineage>
</organism>
<dbReference type="EMBL" id="JACAQB010000004">
    <property type="protein sequence ID" value="NWB95811.1"/>
    <property type="molecule type" value="Genomic_DNA"/>
</dbReference>
<evidence type="ECO:0000313" key="2">
    <source>
        <dbReference type="Proteomes" id="UP000539985"/>
    </source>
</evidence>
<gene>
    <name evidence="1" type="ORF">HX882_07925</name>
</gene>
<protein>
    <submittedName>
        <fullName evidence="1">DUF3298 domain-containing protein</fullName>
    </submittedName>
</protein>